<dbReference type="Proteomes" id="UP000034329">
    <property type="component" value="Unassembled WGS sequence"/>
</dbReference>
<dbReference type="NCBIfam" id="NF037970">
    <property type="entry name" value="vanZ_1"/>
    <property type="match status" value="1"/>
</dbReference>
<accession>A0A0G1QKH7</accession>
<proteinExistence type="predicted"/>
<feature type="transmembrane region" description="Helical" evidence="1">
    <location>
        <begin position="12"/>
        <end position="30"/>
    </location>
</feature>
<reference evidence="3 4" key="1">
    <citation type="journal article" date="2015" name="Nature">
        <title>rRNA introns, odd ribosomes, and small enigmatic genomes across a large radiation of phyla.</title>
        <authorList>
            <person name="Brown C.T."/>
            <person name="Hug L.A."/>
            <person name="Thomas B.C."/>
            <person name="Sharon I."/>
            <person name="Castelle C.J."/>
            <person name="Singh A."/>
            <person name="Wilkins M.J."/>
            <person name="Williams K.H."/>
            <person name="Banfield J.F."/>
        </authorList>
    </citation>
    <scope>NUCLEOTIDE SEQUENCE [LARGE SCALE GENOMIC DNA]</scope>
</reference>
<evidence type="ECO:0000313" key="4">
    <source>
        <dbReference type="Proteomes" id="UP000034329"/>
    </source>
</evidence>
<feature type="domain" description="VanZ-like" evidence="2">
    <location>
        <begin position="34"/>
        <end position="120"/>
    </location>
</feature>
<dbReference type="AlphaFoldDB" id="A0A0G1QKH7"/>
<dbReference type="PANTHER" id="PTHR28008:SF1">
    <property type="entry name" value="DOMAIN PROTEIN, PUTATIVE (AFU_ORTHOLOGUE AFUA_3G10980)-RELATED"/>
    <property type="match status" value="1"/>
</dbReference>
<dbReference type="Pfam" id="PF04892">
    <property type="entry name" value="VanZ"/>
    <property type="match status" value="1"/>
</dbReference>
<evidence type="ECO:0000313" key="3">
    <source>
        <dbReference type="EMBL" id="KKU09145.1"/>
    </source>
</evidence>
<organism evidence="3 4">
    <name type="scientific">Candidatus Woesebacteria bacterium GW2011_GWB1_45_5</name>
    <dbReference type="NCBI Taxonomy" id="1618581"/>
    <lineage>
        <taxon>Bacteria</taxon>
        <taxon>Candidatus Woeseibacteriota</taxon>
    </lineage>
</organism>
<protein>
    <submittedName>
        <fullName evidence="3">VanZ family protein</fullName>
    </submittedName>
</protein>
<keyword evidence="1" id="KW-0472">Membrane</keyword>
<comment type="caution">
    <text evidence="3">The sequence shown here is derived from an EMBL/GenBank/DDBJ whole genome shotgun (WGS) entry which is preliminary data.</text>
</comment>
<sequence>MKIRILKLLNYWLPPVVWATVIFLFSSLTVTPSTEIYWQDFIVKKTAHVVEYGIFAALLYRALRGHGVEKLDAVLLAILIAVIYGATDEFHQSFTPGREPRVRDVVFDTIGAVTGVFICKKYL</sequence>
<name>A0A0G1QKH7_9BACT</name>
<dbReference type="EMBL" id="LCLA01000048">
    <property type="protein sequence ID" value="KKU09145.1"/>
    <property type="molecule type" value="Genomic_DNA"/>
</dbReference>
<evidence type="ECO:0000256" key="1">
    <source>
        <dbReference type="SAM" id="Phobius"/>
    </source>
</evidence>
<keyword evidence="1" id="KW-0812">Transmembrane</keyword>
<dbReference type="InterPro" id="IPR006976">
    <property type="entry name" value="VanZ-like"/>
</dbReference>
<dbReference type="PANTHER" id="PTHR28008">
    <property type="entry name" value="DOMAIN PROTEIN, PUTATIVE (AFU_ORTHOLOGUE AFUA_3G10980)-RELATED"/>
    <property type="match status" value="1"/>
</dbReference>
<gene>
    <name evidence="3" type="ORF">UX13_C0048G0002</name>
</gene>
<feature type="transmembrane region" description="Helical" evidence="1">
    <location>
        <begin position="42"/>
        <end position="59"/>
    </location>
</feature>
<evidence type="ECO:0000259" key="2">
    <source>
        <dbReference type="Pfam" id="PF04892"/>
    </source>
</evidence>
<keyword evidence="1" id="KW-1133">Transmembrane helix</keyword>